<keyword evidence="1" id="KW-0812">Transmembrane</keyword>
<evidence type="ECO:0000313" key="2">
    <source>
        <dbReference type="EMBL" id="MBR8464419.1"/>
    </source>
</evidence>
<comment type="caution">
    <text evidence="2">The sequence shown here is derived from an EMBL/GenBank/DDBJ whole genome shotgun (WGS) entry which is preliminary data.</text>
</comment>
<proteinExistence type="predicted"/>
<protein>
    <submittedName>
        <fullName evidence="2">Uncharacterized protein</fullName>
    </submittedName>
</protein>
<dbReference type="EMBL" id="JAGSSW010000008">
    <property type="protein sequence ID" value="MBR8464419.1"/>
    <property type="molecule type" value="Genomic_DNA"/>
</dbReference>
<name>A0ABS5HJG7_9BACT</name>
<keyword evidence="1" id="KW-1133">Transmembrane helix</keyword>
<gene>
    <name evidence="2" type="ORF">KDD93_07560</name>
</gene>
<evidence type="ECO:0000256" key="1">
    <source>
        <dbReference type="SAM" id="Phobius"/>
    </source>
</evidence>
<organism evidence="2 3">
    <name type="scientific">Campylobacter anatolicus</name>
    <dbReference type="NCBI Taxonomy" id="2829105"/>
    <lineage>
        <taxon>Bacteria</taxon>
        <taxon>Pseudomonadati</taxon>
        <taxon>Campylobacterota</taxon>
        <taxon>Epsilonproteobacteria</taxon>
        <taxon>Campylobacterales</taxon>
        <taxon>Campylobacteraceae</taxon>
        <taxon>Campylobacter</taxon>
    </lineage>
</organism>
<keyword evidence="3" id="KW-1185">Reference proteome</keyword>
<dbReference type="RefSeq" id="WP_212139821.1">
    <property type="nucleotide sequence ID" value="NZ_JAGSSW010000008.1"/>
</dbReference>
<accession>A0ABS5HJG7</accession>
<feature type="transmembrane region" description="Helical" evidence="1">
    <location>
        <begin position="29"/>
        <end position="50"/>
    </location>
</feature>
<sequence length="62" mass="6997">MNSLTGSLLRDFGLGFFINGLFTITQNGFTINSVLATLIATKILIFGVLIQREEQIQWKHKQ</sequence>
<dbReference type="Proteomes" id="UP000682951">
    <property type="component" value="Unassembled WGS sequence"/>
</dbReference>
<evidence type="ECO:0000313" key="3">
    <source>
        <dbReference type="Proteomes" id="UP000682951"/>
    </source>
</evidence>
<reference evidence="2 3" key="1">
    <citation type="submission" date="2021-04" db="EMBL/GenBank/DDBJ databases">
        <title>Molecular and phenotypic characterization and identification of bacterial isolates recovered from the Anatolian ground squirrels (Spermophilus xanthoprymnus) and which have the potential to form a new species in the Campylobacter genus.</title>
        <authorList>
            <person name="Aydin F."/>
            <person name="Abay S."/>
            <person name="Kayman T."/>
            <person name="Karakaya E."/>
            <person name="Mustak H.K."/>
            <person name="Mustak I.B."/>
            <person name="Bilgin N."/>
            <person name="Duzler A."/>
            <person name="Sahin O."/>
            <person name="Guran O."/>
            <person name="Saticioglu I.B."/>
        </authorList>
    </citation>
    <scope>NUCLEOTIDE SEQUENCE [LARGE SCALE GENOMIC DNA]</scope>
    <source>
        <strain evidence="3">faydin-G24</strain>
    </source>
</reference>
<keyword evidence="1" id="KW-0472">Membrane</keyword>